<dbReference type="AlphaFoldDB" id="B8FVY1"/>
<reference evidence="2 3" key="1">
    <citation type="journal article" date="2012" name="BMC Microbiol.">
        <title>Genome sequence of Desulfitobacterium hafniense DCB-2, a Gram-positive anaerobe capable of dehalogenation and metal reduction.</title>
        <authorList>
            <person name="Kim S.H."/>
            <person name="Harzman C."/>
            <person name="Davis J.K."/>
            <person name="Hutcheson R."/>
            <person name="Broderick J.B."/>
            <person name="Marsh T.L."/>
            <person name="Tiedje J.M."/>
        </authorList>
    </citation>
    <scope>NUCLEOTIDE SEQUENCE [LARGE SCALE GENOMIC DNA]</scope>
    <source>
        <strain evidence="3">DSM 10664 / DCB-2</strain>
    </source>
</reference>
<name>B8FVY1_DESHD</name>
<dbReference type="EMBL" id="CP001336">
    <property type="protein sequence ID" value="ACL18767.1"/>
    <property type="molecule type" value="Genomic_DNA"/>
</dbReference>
<feature type="domain" description="Cupin type-2" evidence="1">
    <location>
        <begin position="14"/>
        <end position="72"/>
    </location>
</feature>
<proteinExistence type="predicted"/>
<organism evidence="2 3">
    <name type="scientific">Desulfitobacterium hafniense (strain DSM 10664 / DCB-2)</name>
    <dbReference type="NCBI Taxonomy" id="272564"/>
    <lineage>
        <taxon>Bacteria</taxon>
        <taxon>Bacillati</taxon>
        <taxon>Bacillota</taxon>
        <taxon>Clostridia</taxon>
        <taxon>Eubacteriales</taxon>
        <taxon>Desulfitobacteriaceae</taxon>
        <taxon>Desulfitobacterium</taxon>
    </lineage>
</organism>
<protein>
    <recommendedName>
        <fullName evidence="1">Cupin type-2 domain-containing protein</fullName>
    </recommendedName>
</protein>
<sequence>MDSQTLKEQVEINVFHVPKERKVAMHKHPQQVEVFYCFNGSGVGVLEDSEVALAVGGVFIAPAGAMHSIRSDECIDVLSFLIPVINN</sequence>
<gene>
    <name evidence="2" type="ordered locus">Dhaf_0703</name>
</gene>
<dbReference type="InterPro" id="IPR011051">
    <property type="entry name" value="RmlC_Cupin_sf"/>
</dbReference>
<dbReference type="InterPro" id="IPR013096">
    <property type="entry name" value="Cupin_2"/>
</dbReference>
<accession>B8FVY1</accession>
<dbReference type="RefSeq" id="WP_015942962.1">
    <property type="nucleotide sequence ID" value="NC_011830.1"/>
</dbReference>
<dbReference type="SUPFAM" id="SSF51182">
    <property type="entry name" value="RmlC-like cupins"/>
    <property type="match status" value="1"/>
</dbReference>
<dbReference type="InterPro" id="IPR014710">
    <property type="entry name" value="RmlC-like_jellyroll"/>
</dbReference>
<dbReference type="KEGG" id="dhd:Dhaf_0703"/>
<dbReference type="Gene3D" id="2.60.120.10">
    <property type="entry name" value="Jelly Rolls"/>
    <property type="match status" value="1"/>
</dbReference>
<evidence type="ECO:0000313" key="2">
    <source>
        <dbReference type="EMBL" id="ACL18767.1"/>
    </source>
</evidence>
<evidence type="ECO:0000313" key="3">
    <source>
        <dbReference type="Proteomes" id="UP000007726"/>
    </source>
</evidence>
<evidence type="ECO:0000259" key="1">
    <source>
        <dbReference type="Pfam" id="PF07883"/>
    </source>
</evidence>
<dbReference type="HOGENOM" id="CLU_2506802_0_0_9"/>
<dbReference type="Proteomes" id="UP000007726">
    <property type="component" value="Chromosome"/>
</dbReference>
<dbReference type="Pfam" id="PF07883">
    <property type="entry name" value="Cupin_2"/>
    <property type="match status" value="1"/>
</dbReference>